<proteinExistence type="predicted"/>
<reference evidence="1" key="2">
    <citation type="journal article" date="2015" name="Fish Shellfish Immunol.">
        <title>Early steps in the European eel (Anguilla anguilla)-Vibrio vulnificus interaction in the gills: Role of the RtxA13 toxin.</title>
        <authorList>
            <person name="Callol A."/>
            <person name="Pajuelo D."/>
            <person name="Ebbesson L."/>
            <person name="Teles M."/>
            <person name="MacKenzie S."/>
            <person name="Amaro C."/>
        </authorList>
    </citation>
    <scope>NUCLEOTIDE SEQUENCE</scope>
</reference>
<accession>A0A0E9VMQ7</accession>
<dbReference type="AlphaFoldDB" id="A0A0E9VMQ7"/>
<protein>
    <submittedName>
        <fullName evidence="1">Uncharacterized protein</fullName>
    </submittedName>
</protein>
<sequence>MKWFPKSRITRWPFSYLTL</sequence>
<organism evidence="1">
    <name type="scientific">Anguilla anguilla</name>
    <name type="common">European freshwater eel</name>
    <name type="synonym">Muraena anguilla</name>
    <dbReference type="NCBI Taxonomy" id="7936"/>
    <lineage>
        <taxon>Eukaryota</taxon>
        <taxon>Metazoa</taxon>
        <taxon>Chordata</taxon>
        <taxon>Craniata</taxon>
        <taxon>Vertebrata</taxon>
        <taxon>Euteleostomi</taxon>
        <taxon>Actinopterygii</taxon>
        <taxon>Neopterygii</taxon>
        <taxon>Teleostei</taxon>
        <taxon>Anguilliformes</taxon>
        <taxon>Anguillidae</taxon>
        <taxon>Anguilla</taxon>
    </lineage>
</organism>
<evidence type="ECO:0000313" key="1">
    <source>
        <dbReference type="EMBL" id="JAH78705.1"/>
    </source>
</evidence>
<reference evidence="1" key="1">
    <citation type="submission" date="2014-11" db="EMBL/GenBank/DDBJ databases">
        <authorList>
            <person name="Amaro Gonzalez C."/>
        </authorList>
    </citation>
    <scope>NUCLEOTIDE SEQUENCE</scope>
</reference>
<name>A0A0E9VMQ7_ANGAN</name>
<dbReference type="EMBL" id="GBXM01029872">
    <property type="protein sequence ID" value="JAH78705.1"/>
    <property type="molecule type" value="Transcribed_RNA"/>
</dbReference>